<gene>
    <name evidence="6" type="ORF">GCM10009836_07810</name>
</gene>
<feature type="compositionally biased region" description="Polar residues" evidence="4">
    <location>
        <begin position="299"/>
        <end position="313"/>
    </location>
</feature>
<dbReference type="Gene3D" id="3.90.550.10">
    <property type="entry name" value="Spore Coat Polysaccharide Biosynthesis Protein SpsA, Chain A"/>
    <property type="match status" value="1"/>
</dbReference>
<name>A0ABN2MMW8_9PSEU</name>
<organism evidence="6 7">
    <name type="scientific">Pseudonocardia ailaonensis</name>
    <dbReference type="NCBI Taxonomy" id="367279"/>
    <lineage>
        <taxon>Bacteria</taxon>
        <taxon>Bacillati</taxon>
        <taxon>Actinomycetota</taxon>
        <taxon>Actinomycetes</taxon>
        <taxon>Pseudonocardiales</taxon>
        <taxon>Pseudonocardiaceae</taxon>
        <taxon>Pseudonocardia</taxon>
    </lineage>
</organism>
<dbReference type="InterPro" id="IPR039528">
    <property type="entry name" value="DPM1-like"/>
</dbReference>
<dbReference type="CDD" id="cd06442">
    <property type="entry name" value="DPM1_like"/>
    <property type="match status" value="1"/>
</dbReference>
<comment type="caution">
    <text evidence="6">The sequence shown here is derived from an EMBL/GenBank/DDBJ whole genome shotgun (WGS) entry which is preliminary data.</text>
</comment>
<proteinExistence type="inferred from homology"/>
<dbReference type="PANTHER" id="PTHR43398:SF1">
    <property type="entry name" value="DOLICHOL-PHOSPHATE MANNOSYLTRANSFERASE SUBUNIT 1"/>
    <property type="match status" value="1"/>
</dbReference>
<evidence type="ECO:0000256" key="3">
    <source>
        <dbReference type="ARBA" id="ARBA00022679"/>
    </source>
</evidence>
<dbReference type="InterPro" id="IPR029044">
    <property type="entry name" value="Nucleotide-diphossugar_trans"/>
</dbReference>
<reference evidence="6 7" key="1">
    <citation type="journal article" date="2019" name="Int. J. Syst. Evol. Microbiol.">
        <title>The Global Catalogue of Microorganisms (GCM) 10K type strain sequencing project: providing services to taxonomists for standard genome sequencing and annotation.</title>
        <authorList>
            <consortium name="The Broad Institute Genomics Platform"/>
            <consortium name="The Broad Institute Genome Sequencing Center for Infectious Disease"/>
            <person name="Wu L."/>
            <person name="Ma J."/>
        </authorList>
    </citation>
    <scope>NUCLEOTIDE SEQUENCE [LARGE SCALE GENOMIC DNA]</scope>
    <source>
        <strain evidence="6 7">JCM 16009</strain>
    </source>
</reference>
<feature type="region of interest" description="Disordered" evidence="4">
    <location>
        <begin position="276"/>
        <end position="313"/>
    </location>
</feature>
<comment type="similarity">
    <text evidence="1">Belongs to the glycosyltransferase 2 family.</text>
</comment>
<dbReference type="EMBL" id="BAAAQK010000003">
    <property type="protein sequence ID" value="GAA1832185.1"/>
    <property type="molecule type" value="Genomic_DNA"/>
</dbReference>
<sequence>MAEPPGPVLVVIPTYQERENIGPVIARLHAAVPAADVLVVDDASPDGTGEVADEMAAADPRVRVLHREGKNGLGAAYLAGFRHALSGEHQVVVEMDADGSHSPEDLPALLAALDEGPGADLVLGSRYTPGGRVQDWPMHREWLSRGANVYSRLALGVPIRDITGGYRAYRRQVLEALDLDTISSQGYCFQVDMAWRAVKAGFRVREVPITFTDRELGSSKMSGAVVAEALLRVTGWGISHRLRRSRGAAPGATAPSGTAVSGTAVSGTVVSGSALSGTALSGTAPSDAVPTDVAPGTERPTTAGPSTEDSLKA</sequence>
<keyword evidence="3" id="KW-0808">Transferase</keyword>
<dbReference type="Proteomes" id="UP001500449">
    <property type="component" value="Unassembled WGS sequence"/>
</dbReference>
<keyword evidence="2" id="KW-0328">Glycosyltransferase</keyword>
<evidence type="ECO:0000256" key="1">
    <source>
        <dbReference type="ARBA" id="ARBA00006739"/>
    </source>
</evidence>
<evidence type="ECO:0000256" key="2">
    <source>
        <dbReference type="ARBA" id="ARBA00022676"/>
    </source>
</evidence>
<dbReference type="Pfam" id="PF00535">
    <property type="entry name" value="Glycos_transf_2"/>
    <property type="match status" value="1"/>
</dbReference>
<keyword evidence="7" id="KW-1185">Reference proteome</keyword>
<evidence type="ECO:0000256" key="4">
    <source>
        <dbReference type="SAM" id="MobiDB-lite"/>
    </source>
</evidence>
<feature type="domain" description="Rhodanese" evidence="5">
    <location>
        <begin position="101"/>
        <end position="178"/>
    </location>
</feature>
<evidence type="ECO:0000313" key="6">
    <source>
        <dbReference type="EMBL" id="GAA1832185.1"/>
    </source>
</evidence>
<accession>A0ABN2MMW8</accession>
<dbReference type="PANTHER" id="PTHR43398">
    <property type="entry name" value="DOLICHOL-PHOSPHATE MANNOSYLTRANSFERASE SUBUNIT 1"/>
    <property type="match status" value="1"/>
</dbReference>
<dbReference type="SUPFAM" id="SSF53448">
    <property type="entry name" value="Nucleotide-diphospho-sugar transferases"/>
    <property type="match status" value="1"/>
</dbReference>
<evidence type="ECO:0000259" key="5">
    <source>
        <dbReference type="PROSITE" id="PS50206"/>
    </source>
</evidence>
<evidence type="ECO:0000313" key="7">
    <source>
        <dbReference type="Proteomes" id="UP001500449"/>
    </source>
</evidence>
<dbReference type="PROSITE" id="PS50206">
    <property type="entry name" value="RHODANESE_3"/>
    <property type="match status" value="1"/>
</dbReference>
<protein>
    <submittedName>
        <fullName evidence="6">Polyprenol monophosphomannose synthase</fullName>
    </submittedName>
</protein>
<dbReference type="InterPro" id="IPR001763">
    <property type="entry name" value="Rhodanese-like_dom"/>
</dbReference>
<dbReference type="InterPro" id="IPR001173">
    <property type="entry name" value="Glyco_trans_2-like"/>
</dbReference>